<protein>
    <submittedName>
        <fullName evidence="1">Uncharacterized protein</fullName>
    </submittedName>
</protein>
<evidence type="ECO:0000313" key="1">
    <source>
        <dbReference type="EMBL" id="KIJ23858.1"/>
    </source>
</evidence>
<dbReference type="EMBL" id="KN837576">
    <property type="protein sequence ID" value="KIJ23858.1"/>
    <property type="molecule type" value="Genomic_DNA"/>
</dbReference>
<sequence length="897" mass="103164">MTRSAGVGGAAQREIIVDFRTTLLHTEERMKPLPFIHHHKAHLIIIWTDTVELDDQWPSGPLSEESARLKNCAFHPATCEDIESEDEDHDIRIGDICSDHSLQIDRIPSNSLYIEVIDHPHSGGLTTTIIPIASQIGSDKPVKSSVPEAYQIPVRGKPWAPFRTREDFEFAELAVTEGFNSCCIQKTLDGVNGCWARKSRLTIIDTNNLKESLAAARKFVTQFKDGEVTHEFQGKPYTFHFKYRDPWEWLVDLVTDPTLADSIMWYPIEKYLHHGSKIMRIYGEVNTGKQWWEIQNHLPHEHGAPHCFLPLHLWLDKGKVSRTMNMHPIVLRPAFLPAEIRNALRNCGGTFIGLMPIVGNPNDTIENEDDTPTSVELAQFKREVYHKVTHVIFRSLRKRSHHGDTLSCGDKIMRVIYPAFLIHSVDGEEGCSTCGTRGAQAKHPCPKCLAEKTTLSMLSKHFTPRVQEVIIDIFRKAKKLGSSSRMALLRDSGLHFVKNTFWKINNSSPYDTYSYDLLHAFDAGEWGKHLWPLVLKVLKNDRNRISRSMHRIPRWRGLIHFNVAGEIDFTDGNSFQDILKLLPPGALLVHCIRIYTILRSIAGLRVVTDEHIRAYRQFLAKYEKWCKKVTKEHGKKFNYPKHHNLIHLSEDIDNKGCTENYSTRPGEGFQQEVQQAYEQTNFKNTESQITHIDENQEAIACIQMFVDLHDEELSKAMSAEDLTDGNEPPPRPVRCQDNYAIGSPLIKITIDILENTKGNLPPYRSFRSKLHEFLESELDEDSCPRGFLTITPYQCLYLTYMSLEDWREKRDILRCNPSFHNRPQYDCVVINTNPITFARLEFIFTCEDASKRQCDIALVQTLKDSPWQPRTKWEGCRILEDNSYRFILLKYLIVGAI</sequence>
<dbReference type="AlphaFoldDB" id="A0A0C9T4Q8"/>
<dbReference type="InterPro" id="IPR041078">
    <property type="entry name" value="Plavaka"/>
</dbReference>
<reference evidence="1 2" key="1">
    <citation type="submission" date="2014-06" db="EMBL/GenBank/DDBJ databases">
        <title>Evolutionary Origins and Diversification of the Mycorrhizal Mutualists.</title>
        <authorList>
            <consortium name="DOE Joint Genome Institute"/>
            <consortium name="Mycorrhizal Genomics Consortium"/>
            <person name="Kohler A."/>
            <person name="Kuo A."/>
            <person name="Nagy L.G."/>
            <person name="Floudas D."/>
            <person name="Copeland A."/>
            <person name="Barry K.W."/>
            <person name="Cichocki N."/>
            <person name="Veneault-Fourrey C."/>
            <person name="LaButti K."/>
            <person name="Lindquist E.A."/>
            <person name="Lipzen A."/>
            <person name="Lundell T."/>
            <person name="Morin E."/>
            <person name="Murat C."/>
            <person name="Riley R."/>
            <person name="Ohm R."/>
            <person name="Sun H."/>
            <person name="Tunlid A."/>
            <person name="Henrissat B."/>
            <person name="Grigoriev I.V."/>
            <person name="Hibbett D.S."/>
            <person name="Martin F."/>
        </authorList>
    </citation>
    <scope>NUCLEOTIDE SEQUENCE [LARGE SCALE GENOMIC DNA]</scope>
    <source>
        <strain evidence="1 2">SS14</strain>
    </source>
</reference>
<keyword evidence="2" id="KW-1185">Reference proteome</keyword>
<organism evidence="1 2">
    <name type="scientific">Sphaerobolus stellatus (strain SS14)</name>
    <dbReference type="NCBI Taxonomy" id="990650"/>
    <lineage>
        <taxon>Eukaryota</taxon>
        <taxon>Fungi</taxon>
        <taxon>Dikarya</taxon>
        <taxon>Basidiomycota</taxon>
        <taxon>Agaricomycotina</taxon>
        <taxon>Agaricomycetes</taxon>
        <taxon>Phallomycetidae</taxon>
        <taxon>Geastrales</taxon>
        <taxon>Sphaerobolaceae</taxon>
        <taxon>Sphaerobolus</taxon>
    </lineage>
</organism>
<evidence type="ECO:0000313" key="2">
    <source>
        <dbReference type="Proteomes" id="UP000054279"/>
    </source>
</evidence>
<proteinExistence type="predicted"/>
<dbReference type="Pfam" id="PF18759">
    <property type="entry name" value="Plavaka"/>
    <property type="match status" value="1"/>
</dbReference>
<dbReference type="OrthoDB" id="2602687at2759"/>
<gene>
    <name evidence="1" type="ORF">M422DRAFT_275491</name>
</gene>
<name>A0A0C9T4Q8_SPHS4</name>
<dbReference type="Proteomes" id="UP000054279">
    <property type="component" value="Unassembled WGS sequence"/>
</dbReference>
<accession>A0A0C9T4Q8</accession>
<dbReference type="HOGENOM" id="CLU_009122_0_0_1"/>